<evidence type="ECO:0000313" key="2">
    <source>
        <dbReference type="Proteomes" id="UP000243978"/>
    </source>
</evidence>
<dbReference type="Pfam" id="PF04299">
    <property type="entry name" value="FMN_bind_2"/>
    <property type="match status" value="1"/>
</dbReference>
<dbReference type="OrthoDB" id="9794948at2"/>
<dbReference type="PANTHER" id="PTHR35802">
    <property type="entry name" value="PROTEASE SYNTHASE AND SPORULATION PROTEIN PAI 2"/>
    <property type="match status" value="1"/>
</dbReference>
<evidence type="ECO:0000313" key="1">
    <source>
        <dbReference type="EMBL" id="PTX57861.1"/>
    </source>
</evidence>
<dbReference type="RefSeq" id="WP_107845922.1">
    <property type="nucleotide sequence ID" value="NZ_QBKS01000001.1"/>
</dbReference>
<proteinExistence type="predicted"/>
<dbReference type="Gene3D" id="2.30.110.10">
    <property type="entry name" value="Electron Transport, Fmn-binding Protein, Chain A"/>
    <property type="match status" value="1"/>
</dbReference>
<dbReference type="InterPro" id="IPR012349">
    <property type="entry name" value="Split_barrel_FMN-bd"/>
</dbReference>
<reference evidence="1 2" key="1">
    <citation type="submission" date="2018-04" db="EMBL/GenBank/DDBJ databases">
        <title>Genomic Encyclopedia of Archaeal and Bacterial Type Strains, Phase II (KMG-II): from individual species to whole genera.</title>
        <authorList>
            <person name="Goeker M."/>
        </authorList>
    </citation>
    <scope>NUCLEOTIDE SEQUENCE [LARGE SCALE GENOMIC DNA]</scope>
    <source>
        <strain evidence="1 2">DSM 100977</strain>
    </source>
</reference>
<dbReference type="EMBL" id="QBKS01000001">
    <property type="protein sequence ID" value="PTX57861.1"/>
    <property type="molecule type" value="Genomic_DNA"/>
</dbReference>
<comment type="caution">
    <text evidence="1">The sequence shown here is derived from an EMBL/GenBank/DDBJ whole genome shotgun (WGS) entry which is preliminary data.</text>
</comment>
<accession>A0A2T6BP68</accession>
<organism evidence="1 2">
    <name type="scientific">Litoreibacter ponti</name>
    <dbReference type="NCBI Taxonomy" id="1510457"/>
    <lineage>
        <taxon>Bacteria</taxon>
        <taxon>Pseudomonadati</taxon>
        <taxon>Pseudomonadota</taxon>
        <taxon>Alphaproteobacteria</taxon>
        <taxon>Rhodobacterales</taxon>
        <taxon>Roseobacteraceae</taxon>
        <taxon>Litoreibacter</taxon>
    </lineage>
</organism>
<gene>
    <name evidence="1" type="ORF">C8N43_2534</name>
</gene>
<dbReference type="InterPro" id="IPR007396">
    <property type="entry name" value="TR_PAI2-type"/>
</dbReference>
<dbReference type="SUPFAM" id="SSF50475">
    <property type="entry name" value="FMN-binding split barrel"/>
    <property type="match status" value="1"/>
</dbReference>
<dbReference type="PIRSF" id="PIRSF010372">
    <property type="entry name" value="PaiB"/>
    <property type="match status" value="1"/>
</dbReference>
<sequence length="210" mass="23122">MHPNPAFRTAPDVRNIGFARERGFGTLAVNGDDGPLTSHIPFLLEEDGSHAELHLVRSNPIARASKEPQKAAITVTGPDSYISPDWYGVADQVPTWNYVAVRLSGFLTAMPQDTLHPMLDRLSAHFEEHLLPKQPWHTSKMTPDVMERMMRMIQPFHFAVTAIEGTWKLGQNKPDAVRVAAAQQVTGYGIGNDTQTLAALMLGASSEDPK</sequence>
<name>A0A2T6BP68_9RHOB</name>
<protein>
    <submittedName>
        <fullName evidence="1">PaiB family negative transcriptional regulator</fullName>
    </submittedName>
</protein>
<dbReference type="Proteomes" id="UP000243978">
    <property type="component" value="Unassembled WGS sequence"/>
</dbReference>
<dbReference type="PANTHER" id="PTHR35802:SF1">
    <property type="entry name" value="PROTEASE SYNTHASE AND SPORULATION PROTEIN PAI 2"/>
    <property type="match status" value="1"/>
</dbReference>
<dbReference type="AlphaFoldDB" id="A0A2T6BP68"/>
<keyword evidence="2" id="KW-1185">Reference proteome</keyword>